<dbReference type="Proteomes" id="UP000053676">
    <property type="component" value="Unassembled WGS sequence"/>
</dbReference>
<feature type="region of interest" description="Disordered" evidence="1">
    <location>
        <begin position="1"/>
        <end position="29"/>
    </location>
</feature>
<reference evidence="3" key="1">
    <citation type="journal article" date="2014" name="Nat. Genet.">
        <title>Genome of the human hookworm Necator americanus.</title>
        <authorList>
            <person name="Tang Y.T."/>
            <person name="Gao X."/>
            <person name="Rosa B.A."/>
            <person name="Abubucker S."/>
            <person name="Hallsworth-Pepin K."/>
            <person name="Martin J."/>
            <person name="Tyagi R."/>
            <person name="Heizer E."/>
            <person name="Zhang X."/>
            <person name="Bhonagiri-Palsikar V."/>
            <person name="Minx P."/>
            <person name="Warren W.C."/>
            <person name="Wang Q."/>
            <person name="Zhan B."/>
            <person name="Hotez P.J."/>
            <person name="Sternberg P.W."/>
            <person name="Dougall A."/>
            <person name="Gaze S.T."/>
            <person name="Mulvenna J."/>
            <person name="Sotillo J."/>
            <person name="Ranganathan S."/>
            <person name="Rabelo E.M."/>
            <person name="Wilson R.K."/>
            <person name="Felgner P.L."/>
            <person name="Bethony J."/>
            <person name="Hawdon J.M."/>
            <person name="Gasser R.B."/>
            <person name="Loukas A."/>
            <person name="Mitreva M."/>
        </authorList>
    </citation>
    <scope>NUCLEOTIDE SEQUENCE [LARGE SCALE GENOMIC DNA]</scope>
</reference>
<evidence type="ECO:0000256" key="1">
    <source>
        <dbReference type="SAM" id="MobiDB-lite"/>
    </source>
</evidence>
<evidence type="ECO:0000313" key="2">
    <source>
        <dbReference type="EMBL" id="ETN69560.1"/>
    </source>
</evidence>
<protein>
    <submittedName>
        <fullName evidence="2">Uncharacterized protein</fullName>
    </submittedName>
</protein>
<sequence length="117" mass="13193">MYMREAQVGSQQEKTPSTNNQGVRNRTGRKKERALMRCYEVFLYRLSAKLCELGREFLVPCGSCCSTLAYQLKSFKRQAPLCGFKTLSLLCAVLKVFNKPVIFLVDVVNCGIFPKAG</sequence>
<gene>
    <name evidence="2" type="ORF">NECAME_15234</name>
</gene>
<dbReference type="AlphaFoldDB" id="W2SIZ1"/>
<evidence type="ECO:0000313" key="3">
    <source>
        <dbReference type="Proteomes" id="UP000053676"/>
    </source>
</evidence>
<dbReference type="KEGG" id="nai:NECAME_15234"/>
<proteinExistence type="predicted"/>
<accession>W2SIZ1</accession>
<feature type="compositionally biased region" description="Polar residues" evidence="1">
    <location>
        <begin position="8"/>
        <end position="24"/>
    </location>
</feature>
<dbReference type="EMBL" id="KI669089">
    <property type="protein sequence ID" value="ETN69560.1"/>
    <property type="molecule type" value="Genomic_DNA"/>
</dbReference>
<organism evidence="2 3">
    <name type="scientific">Necator americanus</name>
    <name type="common">Human hookworm</name>
    <dbReference type="NCBI Taxonomy" id="51031"/>
    <lineage>
        <taxon>Eukaryota</taxon>
        <taxon>Metazoa</taxon>
        <taxon>Ecdysozoa</taxon>
        <taxon>Nematoda</taxon>
        <taxon>Chromadorea</taxon>
        <taxon>Rhabditida</taxon>
        <taxon>Rhabditina</taxon>
        <taxon>Rhabditomorpha</taxon>
        <taxon>Strongyloidea</taxon>
        <taxon>Ancylostomatidae</taxon>
        <taxon>Bunostominae</taxon>
        <taxon>Necator</taxon>
    </lineage>
</organism>
<name>W2SIZ1_NECAM</name>
<dbReference type="OrthoDB" id="10562352at2759"/>
<keyword evidence="3" id="KW-1185">Reference proteome</keyword>